<dbReference type="PATRIC" id="fig|1122180.6.peg.2372"/>
<dbReference type="PANTHER" id="PTHR11699">
    <property type="entry name" value="ALDEHYDE DEHYDROGENASE-RELATED"/>
    <property type="match status" value="1"/>
</dbReference>
<dbReference type="OrthoDB" id="7827050at2"/>
<keyword evidence="2 5" id="KW-0560">Oxidoreductase</keyword>
<comment type="caution">
    <text evidence="8">The sequence shown here is derived from an EMBL/GenBank/DDBJ whole genome shotgun (WGS) entry which is preliminary data.</text>
</comment>
<dbReference type="PIRSF" id="PIRSF036490">
    <property type="entry name" value="Aldedh_dupl"/>
    <property type="match status" value="1"/>
</dbReference>
<feature type="active site" evidence="4">
    <location>
        <position position="265"/>
    </location>
</feature>
<dbReference type="InterPro" id="IPR011408">
    <property type="entry name" value="Aldehyde_DH"/>
</dbReference>
<evidence type="ECO:0000256" key="2">
    <source>
        <dbReference type="ARBA" id="ARBA00023002"/>
    </source>
</evidence>
<feature type="region of interest" description="Disordered" evidence="6">
    <location>
        <begin position="484"/>
        <end position="505"/>
    </location>
</feature>
<organism evidence="8 9">
    <name type="scientific">Limimaricola hongkongensis DSM 17492</name>
    <dbReference type="NCBI Taxonomy" id="1122180"/>
    <lineage>
        <taxon>Bacteria</taxon>
        <taxon>Pseudomonadati</taxon>
        <taxon>Pseudomonadota</taxon>
        <taxon>Alphaproteobacteria</taxon>
        <taxon>Rhodobacterales</taxon>
        <taxon>Paracoccaceae</taxon>
        <taxon>Limimaricola</taxon>
    </lineage>
</organism>
<sequence length="788" mass="83692">MNTITDILATMDYGKAPEDSAIVRDWLKTHEGGFGHFIDGAFTAPGETFEVFSPASNELLARVTQGTEADVDTAVKAARKAQPAWAALPGHERAKYLYAIARHVQQHARFLAVLESLDNGKPIRESRDADVPLVARHFYHHAGWAELLEDELPGTAPHGVCGQIIPWNFPLLMMAWKIAPALAAGNTVVLKPAEYTPLTALAFAEIAAEVGLPKGVINIVTGDGQTGAAIVAHKGLDKIAFTGSTEVGRRIRRETAGTGKSLTLELGGKSPFVVFADADLDAAVEGVVDAIWFNAGQVCCAGARVLVAESVARRFEELLEQRMRQLRVGDPLDKNTDMGAIVHPVQLERIKGLVDKGVAEGAELVQGTAPEGCFFPPTIAMKVEPASTLATEEIFGPVATVTTFRTPEDAVALANNTKYGLAASIWSENVNLCLDIAAQVKAGVVWINCTNVFDAGAGFGGYRESGFGREGGREGMMAYLTHPKPKAKKPEAAPSAPVGQPGEALPGAGARIDRTAKFYVGGKQARPDSGYSYPVQGGSGPVGLAGLGNRKDIRNAVEAAHKAKGWGKATGHNRAQVLYYVAENLSARAGEFAERLTSFGASKGSAQAEVDTAIRRTFWYAAQADKFDGAVHQTKSAHVTLAMHEPLGVMGIACPTAQPLLGFVSLVLPAIAMGNAVVALPSQTHPLAATDLYQVFDTSDLPGGVVNIVAGERDVLAKTLAEHDDVAGIWYFGTRDGGRMIEEASAGNLKQSWVEDGAARDWLSKDGQGRGFLHRATQIKNIWVPYGE</sequence>
<dbReference type="EC" id="1.2.1.3" evidence="8"/>
<evidence type="ECO:0000256" key="5">
    <source>
        <dbReference type="RuleBase" id="RU003345"/>
    </source>
</evidence>
<dbReference type="FunFam" id="3.40.605.10:FF:000007">
    <property type="entry name" value="NAD/NADP-dependent betaine aldehyde dehydrogenase"/>
    <property type="match status" value="1"/>
</dbReference>
<dbReference type="PROSITE" id="PS00687">
    <property type="entry name" value="ALDEHYDE_DEHYDR_GLU"/>
    <property type="match status" value="1"/>
</dbReference>
<dbReference type="InterPro" id="IPR016161">
    <property type="entry name" value="Ald_DH/histidinol_DH"/>
</dbReference>
<evidence type="ECO:0000256" key="4">
    <source>
        <dbReference type="PROSITE-ProRule" id="PRU10007"/>
    </source>
</evidence>
<dbReference type="InterPro" id="IPR029510">
    <property type="entry name" value="Ald_DH_CS_GLU"/>
</dbReference>
<accession>A0A017H8B6</accession>
<protein>
    <submittedName>
        <fullName evidence="8">Aldehyde dehydrogenase</fullName>
        <ecNumber evidence="8">1.2.1.3</ecNumber>
    </submittedName>
</protein>
<evidence type="ECO:0000259" key="7">
    <source>
        <dbReference type="Pfam" id="PF00171"/>
    </source>
</evidence>
<keyword evidence="9" id="KW-1185">Reference proteome</keyword>
<dbReference type="Proteomes" id="UP000025047">
    <property type="component" value="Unassembled WGS sequence"/>
</dbReference>
<dbReference type="Gene3D" id="3.40.309.10">
    <property type="entry name" value="Aldehyde Dehydrogenase, Chain A, domain 2"/>
    <property type="match status" value="1"/>
</dbReference>
<dbReference type="InterPro" id="IPR015590">
    <property type="entry name" value="Aldehyde_DH_dom"/>
</dbReference>
<evidence type="ECO:0000313" key="8">
    <source>
        <dbReference type="EMBL" id="EYD70747.1"/>
    </source>
</evidence>
<dbReference type="HOGENOM" id="CLU_018339_0_0_5"/>
<dbReference type="InterPro" id="IPR016162">
    <property type="entry name" value="Ald_DH_N"/>
</dbReference>
<dbReference type="EMBL" id="APGJ01000007">
    <property type="protein sequence ID" value="EYD70747.1"/>
    <property type="molecule type" value="Genomic_DNA"/>
</dbReference>
<dbReference type="InterPro" id="IPR016163">
    <property type="entry name" value="Ald_DH_C"/>
</dbReference>
<dbReference type="AlphaFoldDB" id="A0A017H8B6"/>
<dbReference type="STRING" id="1122180.Lokhon_02389"/>
<dbReference type="RefSeq" id="WP_017929631.1">
    <property type="nucleotide sequence ID" value="NZ_KB823003.1"/>
</dbReference>
<dbReference type="GO" id="GO:0004029">
    <property type="term" value="F:aldehyde dehydrogenase (NAD+) activity"/>
    <property type="evidence" value="ECO:0007669"/>
    <property type="project" value="UniProtKB-EC"/>
</dbReference>
<name>A0A017H8B6_9RHOB</name>
<evidence type="ECO:0000313" key="9">
    <source>
        <dbReference type="Proteomes" id="UP000025047"/>
    </source>
</evidence>
<feature type="domain" description="Aldehyde dehydrogenase" evidence="7">
    <location>
        <begin position="547"/>
        <end position="758"/>
    </location>
</feature>
<dbReference type="Pfam" id="PF00171">
    <property type="entry name" value="Aldedh"/>
    <property type="match status" value="2"/>
</dbReference>
<evidence type="ECO:0000256" key="1">
    <source>
        <dbReference type="ARBA" id="ARBA00009986"/>
    </source>
</evidence>
<proteinExistence type="inferred from homology"/>
<dbReference type="FunFam" id="3.40.309.10:FF:000012">
    <property type="entry name" value="Betaine aldehyde dehydrogenase"/>
    <property type="match status" value="1"/>
</dbReference>
<comment type="similarity">
    <text evidence="1 3 5">Belongs to the aldehyde dehydrogenase family.</text>
</comment>
<reference evidence="8 9" key="1">
    <citation type="submission" date="2013-03" db="EMBL/GenBank/DDBJ databases">
        <authorList>
            <person name="Fiebig A."/>
            <person name="Goeker M."/>
            <person name="Klenk H.-P.P."/>
        </authorList>
    </citation>
    <scope>NUCLEOTIDE SEQUENCE [LARGE SCALE GENOMIC DNA]</scope>
    <source>
        <strain evidence="8 9">DSM 17492</strain>
    </source>
</reference>
<evidence type="ECO:0000256" key="6">
    <source>
        <dbReference type="SAM" id="MobiDB-lite"/>
    </source>
</evidence>
<evidence type="ECO:0000256" key="3">
    <source>
        <dbReference type="PIRNR" id="PIRNR036490"/>
    </source>
</evidence>
<feature type="domain" description="Aldehyde dehydrogenase" evidence="7">
    <location>
        <begin position="46"/>
        <end position="480"/>
    </location>
</feature>
<gene>
    <name evidence="8" type="ORF">Lokhon_02389</name>
</gene>
<dbReference type="SUPFAM" id="SSF53720">
    <property type="entry name" value="ALDH-like"/>
    <property type="match status" value="2"/>
</dbReference>
<dbReference type="eggNOG" id="COG1012">
    <property type="taxonomic scope" value="Bacteria"/>
</dbReference>
<dbReference type="Gene3D" id="3.40.605.10">
    <property type="entry name" value="Aldehyde Dehydrogenase, Chain A, domain 1"/>
    <property type="match status" value="2"/>
</dbReference>